<dbReference type="GO" id="GO:1902670">
    <property type="term" value="F:carbon dioxide binding"/>
    <property type="evidence" value="ECO:0007669"/>
    <property type="project" value="TreeGrafter"/>
</dbReference>
<dbReference type="eggNOG" id="COG0298">
    <property type="taxonomic scope" value="Bacteria"/>
</dbReference>
<evidence type="ECO:0000313" key="2">
    <source>
        <dbReference type="EMBL" id="AFY85384.1"/>
    </source>
</evidence>
<dbReference type="AlphaFoldDB" id="K9TTQ9"/>
<dbReference type="InParanoid" id="K9TTQ9"/>
<name>K9TTQ9_9CYAN</name>
<dbReference type="Pfam" id="PF01455">
    <property type="entry name" value="HupF_HypC"/>
    <property type="match status" value="1"/>
</dbReference>
<reference evidence="2 3" key="1">
    <citation type="submission" date="2012-06" db="EMBL/GenBank/DDBJ databases">
        <title>Finished chromosome of genome of Oscillatoria acuminata PCC 6304.</title>
        <authorList>
            <consortium name="US DOE Joint Genome Institute"/>
            <person name="Gugger M."/>
            <person name="Coursin T."/>
            <person name="Rippka R."/>
            <person name="Tandeau De Marsac N."/>
            <person name="Huntemann M."/>
            <person name="Wei C.-L."/>
            <person name="Han J."/>
            <person name="Detter J.C."/>
            <person name="Han C."/>
            <person name="Tapia R."/>
            <person name="Davenport K."/>
            <person name="Daligault H."/>
            <person name="Erkkila T."/>
            <person name="Gu W."/>
            <person name="Munk A.C.C."/>
            <person name="Teshima H."/>
            <person name="Xu Y."/>
            <person name="Chain P."/>
            <person name="Chen A."/>
            <person name="Krypides N."/>
            <person name="Mavromatis K."/>
            <person name="Markowitz V."/>
            <person name="Szeto E."/>
            <person name="Ivanova N."/>
            <person name="Mikhailova N."/>
            <person name="Ovchinnikova G."/>
            <person name="Pagani I."/>
            <person name="Pati A."/>
            <person name="Goodwin L."/>
            <person name="Peters L."/>
            <person name="Pitluck S."/>
            <person name="Woyke T."/>
            <person name="Kerfeld C."/>
        </authorList>
    </citation>
    <scope>NUCLEOTIDE SEQUENCE [LARGE SCALE GENOMIC DNA]</scope>
    <source>
        <strain evidence="2 3">PCC 6304</strain>
    </source>
</reference>
<dbReference type="GO" id="GO:0051604">
    <property type="term" value="P:protein maturation"/>
    <property type="evidence" value="ECO:0007669"/>
    <property type="project" value="TreeGrafter"/>
</dbReference>
<proteinExistence type="inferred from homology"/>
<organism evidence="2 3">
    <name type="scientific">Oscillatoria acuminata PCC 6304</name>
    <dbReference type="NCBI Taxonomy" id="56110"/>
    <lineage>
        <taxon>Bacteria</taxon>
        <taxon>Bacillati</taxon>
        <taxon>Cyanobacteriota</taxon>
        <taxon>Cyanophyceae</taxon>
        <taxon>Oscillatoriophycideae</taxon>
        <taxon>Oscillatoriales</taxon>
        <taxon>Oscillatoriaceae</taxon>
        <taxon>Oscillatoria</taxon>
    </lineage>
</organism>
<dbReference type="STRING" id="56110.Oscil6304_5921"/>
<dbReference type="PANTHER" id="PTHR35177">
    <property type="entry name" value="HYDROGENASE MATURATION FACTOR HYBG"/>
    <property type="match status" value="1"/>
</dbReference>
<comment type="similarity">
    <text evidence="1">Belongs to the HupF/HypC family.</text>
</comment>
<dbReference type="PANTHER" id="PTHR35177:SF2">
    <property type="entry name" value="HYDROGENASE MATURATION FACTOR HYBG"/>
    <property type="match status" value="1"/>
</dbReference>
<dbReference type="EMBL" id="CP003607">
    <property type="protein sequence ID" value="AFY85384.1"/>
    <property type="molecule type" value="Genomic_DNA"/>
</dbReference>
<dbReference type="NCBIfam" id="TIGR00074">
    <property type="entry name" value="hypC_hupF"/>
    <property type="match status" value="1"/>
</dbReference>
<dbReference type="InterPro" id="IPR001109">
    <property type="entry name" value="Hydrogenase_HupF/HypC"/>
</dbReference>
<gene>
    <name evidence="2" type="ORF">Oscil6304_5921</name>
</gene>
<accession>K9TTQ9</accession>
<sequence>MCLAIPGQIISISDDAEPLMRSGRVSFGGVVKTVNLAYVPEAQVGDYAIIHVGFALSIIDEDEAQETLDYFKQIQEV</sequence>
<dbReference type="HOGENOM" id="CLU_159381_2_2_3"/>
<evidence type="ECO:0000313" key="3">
    <source>
        <dbReference type="Proteomes" id="UP000010367"/>
    </source>
</evidence>
<dbReference type="Proteomes" id="UP000010367">
    <property type="component" value="Chromosome"/>
</dbReference>
<dbReference type="InterPro" id="IPR019812">
    <property type="entry name" value="Hydgase_assmbl_chp_CS"/>
</dbReference>
<protein>
    <submittedName>
        <fullName evidence="2">Hydrogenase maturation protein HypC</fullName>
    </submittedName>
</protein>
<dbReference type="PROSITE" id="PS01097">
    <property type="entry name" value="HUPF_HYPC"/>
    <property type="match status" value="1"/>
</dbReference>
<dbReference type="SUPFAM" id="SSF159127">
    <property type="entry name" value="HupF/HypC-like"/>
    <property type="match status" value="1"/>
</dbReference>
<dbReference type="FunFam" id="2.30.30.140:FF:000022">
    <property type="entry name" value="Hydrogenase assembly chaperone HybG"/>
    <property type="match status" value="1"/>
</dbReference>
<dbReference type="OrthoDB" id="9806017at2"/>
<dbReference type="PRINTS" id="PR00445">
    <property type="entry name" value="HUPFHYPC"/>
</dbReference>
<dbReference type="RefSeq" id="WP_015151987.1">
    <property type="nucleotide sequence ID" value="NC_019693.1"/>
</dbReference>
<dbReference type="KEGG" id="oac:Oscil6304_5921"/>
<dbReference type="Gene3D" id="2.30.30.140">
    <property type="match status" value="1"/>
</dbReference>
<dbReference type="GO" id="GO:0005506">
    <property type="term" value="F:iron ion binding"/>
    <property type="evidence" value="ECO:0007669"/>
    <property type="project" value="TreeGrafter"/>
</dbReference>
<keyword evidence="3" id="KW-1185">Reference proteome</keyword>
<evidence type="ECO:0000256" key="1">
    <source>
        <dbReference type="ARBA" id="ARBA00006018"/>
    </source>
</evidence>
<dbReference type="PATRIC" id="fig|56110.3.peg.7281"/>